<gene>
    <name evidence="1" type="ORF">CLV40_105280</name>
</gene>
<dbReference type="PANTHER" id="PTHR42815">
    <property type="entry name" value="FAD-BINDING, PUTATIVE (AFU_ORTHOLOGUE AFUA_6G07600)-RELATED"/>
    <property type="match status" value="1"/>
</dbReference>
<reference evidence="1 2" key="1">
    <citation type="submission" date="2018-02" db="EMBL/GenBank/DDBJ databases">
        <title>Genomic Encyclopedia of Archaeal and Bacterial Type Strains, Phase II (KMG-II): from individual species to whole genera.</title>
        <authorList>
            <person name="Goeker M."/>
        </authorList>
    </citation>
    <scope>NUCLEOTIDE SEQUENCE [LARGE SCALE GENOMIC DNA]</scope>
    <source>
        <strain evidence="1 2">YU 961-1</strain>
    </source>
</reference>
<accession>A0A2S6GTV4</accession>
<organism evidence="1 2">
    <name type="scientific">Actinokineospora auranticolor</name>
    <dbReference type="NCBI Taxonomy" id="155976"/>
    <lineage>
        <taxon>Bacteria</taxon>
        <taxon>Bacillati</taxon>
        <taxon>Actinomycetota</taxon>
        <taxon>Actinomycetes</taxon>
        <taxon>Pseudonocardiales</taxon>
        <taxon>Pseudonocardiaceae</taxon>
        <taxon>Actinokineospora</taxon>
    </lineage>
</organism>
<dbReference type="EMBL" id="PTIX01000005">
    <property type="protein sequence ID" value="PPK68551.1"/>
    <property type="molecule type" value="Genomic_DNA"/>
</dbReference>
<dbReference type="AlphaFoldDB" id="A0A2S6GTV4"/>
<evidence type="ECO:0000313" key="1">
    <source>
        <dbReference type="EMBL" id="PPK68551.1"/>
    </source>
</evidence>
<comment type="caution">
    <text evidence="1">The sequence shown here is derived from an EMBL/GenBank/DDBJ whole genome shotgun (WGS) entry which is preliminary data.</text>
</comment>
<dbReference type="PANTHER" id="PTHR42815:SF2">
    <property type="entry name" value="FAD-BINDING, PUTATIVE (AFU_ORTHOLOGUE AFUA_6G07600)-RELATED"/>
    <property type="match status" value="1"/>
</dbReference>
<evidence type="ECO:0000313" key="2">
    <source>
        <dbReference type="Proteomes" id="UP000239203"/>
    </source>
</evidence>
<sequence>MAYHRGELAVQVRAGVRDESARVERVARDTVPRVAAEFLTRQPVLFLGAADAAGRLWSTALTGRPGFLAAPDERTISVAARPNAADPLAAALTRPTQVGTIAIEPDTRRRMRVNGLARPTPDGLAVDVEQVVANCPQYIQRRSPLPVAPGSPTATWSESLSEAQRRVIAAADTFFVTTAADESVDTSHRGGNPGFVQVGPGAELEWPDYSGNAMFLTLGNLELDPRAGLLFPDWSTGTALHLSGTAVVDWSAESAARHPGAQRVVRFTVADVVEVADAIPLHWSAPEFSRFNPAV</sequence>
<dbReference type="InterPro" id="IPR012349">
    <property type="entry name" value="Split_barrel_FMN-bd"/>
</dbReference>
<proteinExistence type="predicted"/>
<dbReference type="Proteomes" id="UP000239203">
    <property type="component" value="Unassembled WGS sequence"/>
</dbReference>
<protein>
    <submittedName>
        <fullName evidence="1">Uncharacterized protein</fullName>
    </submittedName>
</protein>
<keyword evidence="2" id="KW-1185">Reference proteome</keyword>
<dbReference type="Gene3D" id="2.30.110.10">
    <property type="entry name" value="Electron Transport, Fmn-binding Protein, Chain A"/>
    <property type="match status" value="1"/>
</dbReference>
<name>A0A2S6GTV4_9PSEU</name>
<dbReference type="SUPFAM" id="SSF50475">
    <property type="entry name" value="FMN-binding split barrel"/>
    <property type="match status" value="1"/>
</dbReference>
<dbReference type="RefSeq" id="WP_245931241.1">
    <property type="nucleotide sequence ID" value="NZ_CP154825.1"/>
</dbReference>